<proteinExistence type="predicted"/>
<feature type="region of interest" description="Disordered" evidence="1">
    <location>
        <begin position="56"/>
        <end position="140"/>
    </location>
</feature>
<feature type="compositionally biased region" description="Polar residues" evidence="1">
    <location>
        <begin position="56"/>
        <end position="66"/>
    </location>
</feature>
<comment type="caution">
    <text evidence="2">The sequence shown here is derived from an EMBL/GenBank/DDBJ whole genome shotgun (WGS) entry which is preliminary data.</text>
</comment>
<reference evidence="2" key="1">
    <citation type="submission" date="2023-07" db="EMBL/GenBank/DDBJ databases">
        <title>draft genome sequence of fig (Ficus carica).</title>
        <authorList>
            <person name="Takahashi T."/>
            <person name="Nishimura K."/>
        </authorList>
    </citation>
    <scope>NUCLEOTIDE SEQUENCE</scope>
</reference>
<feature type="compositionally biased region" description="Polar residues" evidence="1">
    <location>
        <begin position="123"/>
        <end position="133"/>
    </location>
</feature>
<accession>A0AA87ZY78</accession>
<feature type="compositionally biased region" description="Polar residues" evidence="1">
    <location>
        <begin position="8"/>
        <end position="22"/>
    </location>
</feature>
<gene>
    <name evidence="2" type="ORF">TIFTF001_011422</name>
</gene>
<dbReference type="Proteomes" id="UP001187192">
    <property type="component" value="Unassembled WGS sequence"/>
</dbReference>
<evidence type="ECO:0000256" key="1">
    <source>
        <dbReference type="SAM" id="MobiDB-lite"/>
    </source>
</evidence>
<dbReference type="AlphaFoldDB" id="A0AA87ZY78"/>
<organism evidence="2 3">
    <name type="scientific">Ficus carica</name>
    <name type="common">Common fig</name>
    <dbReference type="NCBI Taxonomy" id="3494"/>
    <lineage>
        <taxon>Eukaryota</taxon>
        <taxon>Viridiplantae</taxon>
        <taxon>Streptophyta</taxon>
        <taxon>Embryophyta</taxon>
        <taxon>Tracheophyta</taxon>
        <taxon>Spermatophyta</taxon>
        <taxon>Magnoliopsida</taxon>
        <taxon>eudicotyledons</taxon>
        <taxon>Gunneridae</taxon>
        <taxon>Pentapetalae</taxon>
        <taxon>rosids</taxon>
        <taxon>fabids</taxon>
        <taxon>Rosales</taxon>
        <taxon>Moraceae</taxon>
        <taxon>Ficeae</taxon>
        <taxon>Ficus</taxon>
    </lineage>
</organism>
<feature type="region of interest" description="Disordered" evidence="1">
    <location>
        <begin position="1"/>
        <end position="22"/>
    </location>
</feature>
<evidence type="ECO:0000313" key="3">
    <source>
        <dbReference type="Proteomes" id="UP001187192"/>
    </source>
</evidence>
<name>A0AA87ZY78_FICCA</name>
<sequence>MGEGHSINPKNQNYLNKSENPSKILTESITGKKELPLYPSTAAFIFFLSSSLGPATLLGTETTRSPRSGGAKFQRVEEQARREERGNAQPESNSSDEDSEGVEATSEDVSNKEEEVPTMAEQEATTVETNTPVEPSVDPTIEPHVDPIFIMECLLEQEMKRFRETQFGHLIAVCDHYQHSSQLLCCDWGVRTYKYTLKCLSKDIKAKADEKNDPKMKSFAFNGFVHAFQVKIKFYAQCLDCTEDTEKQMKNESLNRSLYI</sequence>
<dbReference type="EMBL" id="BTGU01000014">
    <property type="protein sequence ID" value="GMN42199.1"/>
    <property type="molecule type" value="Genomic_DNA"/>
</dbReference>
<feature type="compositionally biased region" description="Basic and acidic residues" evidence="1">
    <location>
        <begin position="74"/>
        <end position="86"/>
    </location>
</feature>
<evidence type="ECO:0000313" key="2">
    <source>
        <dbReference type="EMBL" id="GMN42199.1"/>
    </source>
</evidence>
<protein>
    <submittedName>
        <fullName evidence="2">Uncharacterized protein</fullName>
    </submittedName>
</protein>
<keyword evidence="3" id="KW-1185">Reference proteome</keyword>